<reference evidence="2 3" key="1">
    <citation type="submission" date="2017-12" db="EMBL/GenBank/DDBJ databases">
        <title>Characterization of six clinical isolates of Enterochimera gen. nov., a novel genus of the Yersiniaciae family and the three species Enterochimera arupensis sp. nov., Enterochimera coloradensis sp. nov, and Enterochimera californica sp. nov.</title>
        <authorList>
            <person name="Rossi A."/>
            <person name="Fisher M."/>
        </authorList>
    </citation>
    <scope>NUCLEOTIDE SEQUENCE [LARGE SCALE GENOMIC DNA]</scope>
    <source>
        <strain evidence="3">2015-Iso6</strain>
    </source>
</reference>
<gene>
    <name evidence="2" type="ORF">CYR55_21035</name>
</gene>
<organism evidence="2 3">
    <name type="scientific">Chimaeribacter californicus</name>
    <dbReference type="NCBI Taxonomy" id="2060067"/>
    <lineage>
        <taxon>Bacteria</taxon>
        <taxon>Pseudomonadati</taxon>
        <taxon>Pseudomonadota</taxon>
        <taxon>Gammaproteobacteria</taxon>
        <taxon>Enterobacterales</taxon>
        <taxon>Yersiniaceae</taxon>
        <taxon>Chimaeribacter</taxon>
    </lineage>
</organism>
<dbReference type="Proteomes" id="UP000234240">
    <property type="component" value="Unassembled WGS sequence"/>
</dbReference>
<dbReference type="SUPFAM" id="SSF46785">
    <property type="entry name" value="Winged helix' DNA-binding domain"/>
    <property type="match status" value="1"/>
</dbReference>
<dbReference type="Gene3D" id="1.10.10.10">
    <property type="entry name" value="Winged helix-like DNA-binding domain superfamily/Winged helix DNA-binding domain"/>
    <property type="match status" value="1"/>
</dbReference>
<dbReference type="InterPro" id="IPR036388">
    <property type="entry name" value="WH-like_DNA-bd_sf"/>
</dbReference>
<accession>A0A2N5DVY8</accession>
<dbReference type="AlphaFoldDB" id="A0A2N5DVY8"/>
<evidence type="ECO:0000259" key="1">
    <source>
        <dbReference type="PROSITE" id="PS50995"/>
    </source>
</evidence>
<dbReference type="EMBL" id="PJZF01000026">
    <property type="protein sequence ID" value="PLR31297.1"/>
    <property type="molecule type" value="Genomic_DNA"/>
</dbReference>
<dbReference type="InterPro" id="IPR039422">
    <property type="entry name" value="MarR/SlyA-like"/>
</dbReference>
<dbReference type="SMART" id="SM00347">
    <property type="entry name" value="HTH_MARR"/>
    <property type="match status" value="1"/>
</dbReference>
<proteinExistence type="predicted"/>
<dbReference type="PANTHER" id="PTHR33164:SF43">
    <property type="entry name" value="HTH-TYPE TRANSCRIPTIONAL REPRESSOR YETL"/>
    <property type="match status" value="1"/>
</dbReference>
<keyword evidence="3" id="KW-1185">Reference proteome</keyword>
<dbReference type="RefSeq" id="WP_101818299.1">
    <property type="nucleotide sequence ID" value="NZ_PJZF01000026.1"/>
</dbReference>
<dbReference type="GO" id="GO:0006950">
    <property type="term" value="P:response to stress"/>
    <property type="evidence" value="ECO:0007669"/>
    <property type="project" value="TreeGrafter"/>
</dbReference>
<dbReference type="GO" id="GO:0003700">
    <property type="term" value="F:DNA-binding transcription factor activity"/>
    <property type="evidence" value="ECO:0007669"/>
    <property type="project" value="InterPro"/>
</dbReference>
<dbReference type="InterPro" id="IPR000835">
    <property type="entry name" value="HTH_MarR-typ"/>
</dbReference>
<evidence type="ECO:0000313" key="2">
    <source>
        <dbReference type="EMBL" id="PLR31297.1"/>
    </source>
</evidence>
<dbReference type="OrthoDB" id="32523at2"/>
<dbReference type="PRINTS" id="PR00598">
    <property type="entry name" value="HTHMARR"/>
</dbReference>
<evidence type="ECO:0000313" key="3">
    <source>
        <dbReference type="Proteomes" id="UP000234240"/>
    </source>
</evidence>
<dbReference type="InterPro" id="IPR036390">
    <property type="entry name" value="WH_DNA-bd_sf"/>
</dbReference>
<comment type="caution">
    <text evidence="2">The sequence shown here is derived from an EMBL/GenBank/DDBJ whole genome shotgun (WGS) entry which is preliminary data.</text>
</comment>
<dbReference type="PROSITE" id="PS50995">
    <property type="entry name" value="HTH_MARR_2"/>
    <property type="match status" value="1"/>
</dbReference>
<protein>
    <submittedName>
        <fullName evidence="2">MarR family transcriptional regulator</fullName>
    </submittedName>
</protein>
<dbReference type="Pfam" id="PF01047">
    <property type="entry name" value="MarR"/>
    <property type="match status" value="1"/>
</dbReference>
<sequence length="141" mass="15163">MPPSPDISEIAESLLSVMRLLRKRVDAAMAKQGLSLARGALLCAVQQGGQCRPGELAVQLGLSPRSITDALDAMEQDGLVTRQRHPTDRRAQLVSLTAKGEAALHQAEVPRLLAIEQLLSGLDDNQRGQLLAALRVINRQG</sequence>
<dbReference type="PANTHER" id="PTHR33164">
    <property type="entry name" value="TRANSCRIPTIONAL REGULATOR, MARR FAMILY"/>
    <property type="match status" value="1"/>
</dbReference>
<name>A0A2N5DVY8_9GAMM</name>
<feature type="domain" description="HTH marR-type" evidence="1">
    <location>
        <begin position="7"/>
        <end position="139"/>
    </location>
</feature>